<sequence>MLFHCFGLNVLSCFRPQRYKEKKRNRIEIHKIILQRSYFSGYHLLFSTLSALFRTS</sequence>
<accession>C9LF81</accession>
<reference evidence="1" key="1">
    <citation type="submission" date="2009-09" db="EMBL/GenBank/DDBJ databases">
        <authorList>
            <person name="Weinstock G."/>
            <person name="Sodergren E."/>
            <person name="Clifton S."/>
            <person name="Fulton L."/>
            <person name="Fulton B."/>
            <person name="Courtney L."/>
            <person name="Fronick C."/>
            <person name="Harrison M."/>
            <person name="Strong C."/>
            <person name="Farmer C."/>
            <person name="Delahaunty K."/>
            <person name="Markovic C."/>
            <person name="Hall O."/>
            <person name="Minx P."/>
            <person name="Tomlinson C."/>
            <person name="Mitreva M."/>
            <person name="Nelson J."/>
            <person name="Hou S."/>
            <person name="Wollam A."/>
            <person name="Pepin K.H."/>
            <person name="Johnson M."/>
            <person name="Bhonagiri V."/>
            <person name="Nash W.E."/>
            <person name="Warren W."/>
            <person name="Chinwalla A."/>
            <person name="Mardis E.R."/>
            <person name="Wilson R.K."/>
        </authorList>
    </citation>
    <scope>NUCLEOTIDE SEQUENCE [LARGE SCALE GENOMIC DNA]</scope>
    <source>
        <strain evidence="1">ATCC 51259</strain>
    </source>
</reference>
<comment type="caution">
    <text evidence="1">The sequence shown here is derived from an EMBL/GenBank/DDBJ whole genome shotgun (WGS) entry which is preliminary data.</text>
</comment>
<dbReference type="HOGENOM" id="CLU_3010573_0_0_10"/>
<gene>
    <name evidence="1" type="ORF">GCWU000325_00862</name>
</gene>
<protein>
    <submittedName>
        <fullName evidence="1">Uncharacterized protein</fullName>
    </submittedName>
</protein>
<name>C9LF81_9BACT</name>
<dbReference type="EMBL" id="ACIJ02000016">
    <property type="protein sequence ID" value="EEX72399.1"/>
    <property type="molecule type" value="Genomic_DNA"/>
</dbReference>
<proteinExistence type="predicted"/>
<dbReference type="AlphaFoldDB" id="C9LF81"/>
<evidence type="ECO:0000313" key="1">
    <source>
        <dbReference type="EMBL" id="EEX72399.1"/>
    </source>
</evidence>
<dbReference type="STRING" id="626522.GCWU000325_00862"/>
<keyword evidence="2" id="KW-1185">Reference proteome</keyword>
<dbReference type="Proteomes" id="UP000003460">
    <property type="component" value="Unassembled WGS sequence"/>
</dbReference>
<organism evidence="1 2">
    <name type="scientific">Alloprevotella tannerae ATCC 51259</name>
    <dbReference type="NCBI Taxonomy" id="626522"/>
    <lineage>
        <taxon>Bacteria</taxon>
        <taxon>Pseudomonadati</taxon>
        <taxon>Bacteroidota</taxon>
        <taxon>Bacteroidia</taxon>
        <taxon>Bacteroidales</taxon>
        <taxon>Prevotellaceae</taxon>
        <taxon>Alloprevotella</taxon>
    </lineage>
</organism>
<evidence type="ECO:0000313" key="2">
    <source>
        <dbReference type="Proteomes" id="UP000003460"/>
    </source>
</evidence>